<gene>
    <name evidence="1" type="ORF">A6V39_03860</name>
</gene>
<dbReference type="RefSeq" id="WP_187150409.1">
    <property type="nucleotide sequence ID" value="NZ_LWUJ01000012.1"/>
</dbReference>
<accession>A0A1A9QC35</accession>
<reference evidence="2" key="1">
    <citation type="submission" date="2016-04" db="EMBL/GenBank/DDBJ databases">
        <authorList>
            <person name="Quiroz-Castaneda R.E."/>
            <person name="Martinez-Ocampo F."/>
        </authorList>
    </citation>
    <scope>NUCLEOTIDE SEQUENCE [LARGE SCALE GENOMIC DNA]</scope>
    <source>
        <strain evidence="2">INIFAP01</strain>
    </source>
</reference>
<proteinExistence type="predicted"/>
<name>A0A1A9QC35_9MOLU</name>
<comment type="caution">
    <text evidence="1">The sequence shown here is derived from an EMBL/GenBank/DDBJ whole genome shotgun (WGS) entry which is preliminary data.</text>
</comment>
<organism evidence="1 2">
    <name type="scientific">Candidatus Mycoplasma haematobovis</name>
    <dbReference type="NCBI Taxonomy" id="432608"/>
    <lineage>
        <taxon>Bacteria</taxon>
        <taxon>Bacillati</taxon>
        <taxon>Mycoplasmatota</taxon>
        <taxon>Mollicutes</taxon>
        <taxon>Mycoplasmataceae</taxon>
        <taxon>Mycoplasma</taxon>
    </lineage>
</organism>
<dbReference type="EMBL" id="LWUJ01000012">
    <property type="protein sequence ID" value="OAL10023.1"/>
    <property type="molecule type" value="Genomic_DNA"/>
</dbReference>
<evidence type="ECO:0000313" key="2">
    <source>
        <dbReference type="Proteomes" id="UP000077623"/>
    </source>
</evidence>
<dbReference type="Proteomes" id="UP000077623">
    <property type="component" value="Unassembled WGS sequence"/>
</dbReference>
<dbReference type="AlphaFoldDB" id="A0A1A9QC35"/>
<protein>
    <submittedName>
        <fullName evidence="1">Uncharacterized protein</fullName>
    </submittedName>
</protein>
<dbReference type="STRING" id="432608.A6V39_03860"/>
<sequence length="78" mass="9288">MDDFIGWTLKWRQYIKDNSENGKPKENDAWGLEDWQTASRDNNRVPSSFADKCNSFQKHKVKGEQDPTFKNYINWCTK</sequence>
<keyword evidence="2" id="KW-1185">Reference proteome</keyword>
<evidence type="ECO:0000313" key="1">
    <source>
        <dbReference type="EMBL" id="OAL10023.1"/>
    </source>
</evidence>